<organism evidence="1 2">
    <name type="scientific">Amycolatopsis ultiminotia</name>
    <dbReference type="NCBI Taxonomy" id="543629"/>
    <lineage>
        <taxon>Bacteria</taxon>
        <taxon>Bacillati</taxon>
        <taxon>Actinomycetota</taxon>
        <taxon>Actinomycetes</taxon>
        <taxon>Pseudonocardiales</taxon>
        <taxon>Pseudonocardiaceae</taxon>
        <taxon>Amycolatopsis</taxon>
    </lineage>
</organism>
<sequence>MNVTYTSGVGREPPPPADRCPGMRVRYGITPPAAHSTGVAAAAEGAVTLGVRGYPALRRPRETPVGALHRPGVDFGACTGVSLRAVTGSRSVTSPGSGAVADGVMKLTCSAIRQTRRQGGVQPMSLAPEAR</sequence>
<dbReference type="Proteomes" id="UP001500689">
    <property type="component" value="Unassembled WGS sequence"/>
</dbReference>
<comment type="caution">
    <text evidence="1">The sequence shown here is derived from an EMBL/GenBank/DDBJ whole genome shotgun (WGS) entry which is preliminary data.</text>
</comment>
<dbReference type="EMBL" id="BAAAZN010000017">
    <property type="protein sequence ID" value="GAA3572367.1"/>
    <property type="molecule type" value="Genomic_DNA"/>
</dbReference>
<proteinExistence type="predicted"/>
<accession>A0ABP6XTJ8</accession>
<protein>
    <submittedName>
        <fullName evidence="1">Uncharacterized protein</fullName>
    </submittedName>
</protein>
<name>A0ABP6XTJ8_9PSEU</name>
<evidence type="ECO:0000313" key="1">
    <source>
        <dbReference type="EMBL" id="GAA3572367.1"/>
    </source>
</evidence>
<keyword evidence="2" id="KW-1185">Reference proteome</keyword>
<evidence type="ECO:0000313" key="2">
    <source>
        <dbReference type="Proteomes" id="UP001500689"/>
    </source>
</evidence>
<gene>
    <name evidence="1" type="ORF">GCM10022222_65690</name>
</gene>
<reference evidence="2" key="1">
    <citation type="journal article" date="2019" name="Int. J. Syst. Evol. Microbiol.">
        <title>The Global Catalogue of Microorganisms (GCM) 10K type strain sequencing project: providing services to taxonomists for standard genome sequencing and annotation.</title>
        <authorList>
            <consortium name="The Broad Institute Genomics Platform"/>
            <consortium name="The Broad Institute Genome Sequencing Center for Infectious Disease"/>
            <person name="Wu L."/>
            <person name="Ma J."/>
        </authorList>
    </citation>
    <scope>NUCLEOTIDE SEQUENCE [LARGE SCALE GENOMIC DNA]</scope>
    <source>
        <strain evidence="2">JCM 16898</strain>
    </source>
</reference>